<evidence type="ECO:0000256" key="1">
    <source>
        <dbReference type="SAM" id="Phobius"/>
    </source>
</evidence>
<feature type="transmembrane region" description="Helical" evidence="1">
    <location>
        <begin position="47"/>
        <end position="66"/>
    </location>
</feature>
<name>A0ABR7HRX8_9FIRM</name>
<evidence type="ECO:0000313" key="2">
    <source>
        <dbReference type="EMBL" id="MBC5730275.1"/>
    </source>
</evidence>
<evidence type="ECO:0000313" key="3">
    <source>
        <dbReference type="Proteomes" id="UP000660021"/>
    </source>
</evidence>
<keyword evidence="1" id="KW-0472">Membrane</keyword>
<proteinExistence type="predicted"/>
<sequence>MFFTTQLLELGIPVVVPWLSTGACYTAGFSVHQIDTLVATGTLGTCFSPGLIAVIVFAAMLTYLCLKADKDRKREYALCGAKG</sequence>
<reference evidence="2 3" key="1">
    <citation type="submission" date="2020-08" db="EMBL/GenBank/DDBJ databases">
        <title>Genome public.</title>
        <authorList>
            <person name="Liu C."/>
            <person name="Sun Q."/>
        </authorList>
    </citation>
    <scope>NUCLEOTIDE SEQUENCE [LARGE SCALE GENOMIC DNA]</scope>
    <source>
        <strain evidence="2 3">New-38</strain>
    </source>
</reference>
<gene>
    <name evidence="2" type="ORF">H8S34_05430</name>
</gene>
<keyword evidence="1" id="KW-1133">Transmembrane helix</keyword>
<protein>
    <submittedName>
        <fullName evidence="2">Uncharacterized protein</fullName>
    </submittedName>
</protein>
<dbReference type="RefSeq" id="WP_145996801.1">
    <property type="nucleotide sequence ID" value="NZ_JACOPR010000003.1"/>
</dbReference>
<organism evidence="2 3">
    <name type="scientific">Pseudoflavonifractor hominis</name>
    <dbReference type="NCBI Taxonomy" id="2763059"/>
    <lineage>
        <taxon>Bacteria</taxon>
        <taxon>Bacillati</taxon>
        <taxon>Bacillota</taxon>
        <taxon>Clostridia</taxon>
        <taxon>Eubacteriales</taxon>
        <taxon>Oscillospiraceae</taxon>
        <taxon>Pseudoflavonifractor</taxon>
    </lineage>
</organism>
<accession>A0ABR7HRX8</accession>
<dbReference type="EMBL" id="JACOPR010000003">
    <property type="protein sequence ID" value="MBC5730275.1"/>
    <property type="molecule type" value="Genomic_DNA"/>
</dbReference>
<comment type="caution">
    <text evidence="2">The sequence shown here is derived from an EMBL/GenBank/DDBJ whole genome shotgun (WGS) entry which is preliminary data.</text>
</comment>
<keyword evidence="3" id="KW-1185">Reference proteome</keyword>
<keyword evidence="1" id="KW-0812">Transmembrane</keyword>
<dbReference type="Proteomes" id="UP000660021">
    <property type="component" value="Unassembled WGS sequence"/>
</dbReference>